<reference evidence="10" key="3">
    <citation type="submission" date="2010-09" db="EMBL/GenBank/DDBJ databases">
        <title>Annotation of Gaeumannomyces graminis var. tritici R3-111a-1.</title>
        <authorList>
            <consortium name="The Broad Institute Genome Sequencing Platform"/>
            <person name="Ma L.-J."/>
            <person name="Dead R."/>
            <person name="Young S.K."/>
            <person name="Zeng Q."/>
            <person name="Gargeya S."/>
            <person name="Fitzgerald M."/>
            <person name="Haas B."/>
            <person name="Abouelleil A."/>
            <person name="Alvarado L."/>
            <person name="Arachchi H.M."/>
            <person name="Berlin A."/>
            <person name="Brown A."/>
            <person name="Chapman S.B."/>
            <person name="Chen Z."/>
            <person name="Dunbar C."/>
            <person name="Freedman E."/>
            <person name="Gearin G."/>
            <person name="Gellesch M."/>
            <person name="Goldberg J."/>
            <person name="Griggs A."/>
            <person name="Gujja S."/>
            <person name="Heiman D."/>
            <person name="Howarth C."/>
            <person name="Larson L."/>
            <person name="Lui A."/>
            <person name="MacDonald P.J.P."/>
            <person name="Mehta T."/>
            <person name="Montmayeur A."/>
            <person name="Murphy C."/>
            <person name="Neiman D."/>
            <person name="Pearson M."/>
            <person name="Priest M."/>
            <person name="Roberts A."/>
            <person name="Saif S."/>
            <person name="Shea T."/>
            <person name="Shenoy N."/>
            <person name="Sisk P."/>
            <person name="Stolte C."/>
            <person name="Sykes S."/>
            <person name="Yandava C."/>
            <person name="Wortman J."/>
            <person name="Nusbaum C."/>
            <person name="Birren B."/>
        </authorList>
    </citation>
    <scope>NUCLEOTIDE SEQUENCE</scope>
    <source>
        <strain evidence="10">R3-111a-1</strain>
    </source>
</reference>
<keyword evidence="9" id="KW-0732">Signal</keyword>
<dbReference type="eggNOG" id="ENOG502QTJK">
    <property type="taxonomic scope" value="Eukaryota"/>
</dbReference>
<reference evidence="11" key="5">
    <citation type="submission" date="2018-04" db="UniProtKB">
        <authorList>
            <consortium name="EnsemblFungi"/>
        </authorList>
    </citation>
    <scope>IDENTIFICATION</scope>
    <source>
        <strain evidence="11">R3-111a-1</strain>
    </source>
</reference>
<feature type="transmembrane region" description="Helical" evidence="8">
    <location>
        <begin position="357"/>
        <end position="379"/>
    </location>
</feature>
<feature type="chain" id="PRO_5015094355" description="Polysaccharide synthase Cps1p" evidence="9">
    <location>
        <begin position="24"/>
        <end position="434"/>
    </location>
</feature>
<evidence type="ECO:0000313" key="12">
    <source>
        <dbReference type="Proteomes" id="UP000006039"/>
    </source>
</evidence>
<sequence>MFYFGFLLRYLKLLISLVGTCFYRSIAPERVLDPSTGEHRPAISPQEATVVVPTLDPGSDDFSEMMLTLLRSGVRAIVISTVGEKNEGIARGWCGRGGEGGGECRTQVTVARCQRPNKRQQLAAAMAGVGAVETEFVIFADDHVFWPEGYVEELLAPFRDPRIGGVGTQKRVRRERPGLGFLSAPTWAGRAAGAWAALSADLLNFLACIYIERHNYENRASVGTDGSVYVISGRTAAYRARALDNSFMTDDFCNEYWSYGFGRAGPLNSEDDNCITRHLFNTGWLVHFQSGARATMETRLGVEGWTKFMRQSVRWARSAPRSNTTMLCGRAVWATQPISVYSVWIARIINYNLFHDAALVWLAHASGVVGPWAMLLFILATKLVKPLPHFLRHPADLVYLPHMVIFAWCHSFIKAWAALTILETGWGSRPSVVA</sequence>
<evidence type="ECO:0000256" key="4">
    <source>
        <dbReference type="ARBA" id="ARBA00022692"/>
    </source>
</evidence>
<keyword evidence="3" id="KW-0808">Transferase</keyword>
<name>J3NQ42_GAET3</name>
<keyword evidence="5 8" id="KW-1133">Transmembrane helix</keyword>
<protein>
    <recommendedName>
        <fullName evidence="13">Polysaccharide synthase Cps1p</fullName>
    </recommendedName>
</protein>
<dbReference type="Pfam" id="PF13641">
    <property type="entry name" value="Glyco_tranf_2_3"/>
    <property type="match status" value="1"/>
</dbReference>
<dbReference type="InterPro" id="IPR052427">
    <property type="entry name" value="Glycosyltrans_GT2/GT47"/>
</dbReference>
<organism evidence="10">
    <name type="scientific">Gaeumannomyces tritici (strain R3-111a-1)</name>
    <name type="common">Wheat and barley take-all root rot fungus</name>
    <name type="synonym">Gaeumannomyces graminis var. tritici</name>
    <dbReference type="NCBI Taxonomy" id="644352"/>
    <lineage>
        <taxon>Eukaryota</taxon>
        <taxon>Fungi</taxon>
        <taxon>Dikarya</taxon>
        <taxon>Ascomycota</taxon>
        <taxon>Pezizomycotina</taxon>
        <taxon>Sordariomycetes</taxon>
        <taxon>Sordariomycetidae</taxon>
        <taxon>Magnaporthales</taxon>
        <taxon>Magnaporthaceae</taxon>
        <taxon>Gaeumannomyces</taxon>
    </lineage>
</organism>
<dbReference type="AlphaFoldDB" id="J3NQ42"/>
<evidence type="ECO:0000256" key="5">
    <source>
        <dbReference type="ARBA" id="ARBA00022989"/>
    </source>
</evidence>
<reference evidence="11" key="4">
    <citation type="journal article" date="2015" name="G3 (Bethesda)">
        <title>Genome sequences of three phytopathogenic species of the Magnaporthaceae family of fungi.</title>
        <authorList>
            <person name="Okagaki L.H."/>
            <person name="Nunes C.C."/>
            <person name="Sailsbery J."/>
            <person name="Clay B."/>
            <person name="Brown D."/>
            <person name="John T."/>
            <person name="Oh Y."/>
            <person name="Young N."/>
            <person name="Fitzgerald M."/>
            <person name="Haas B.J."/>
            <person name="Zeng Q."/>
            <person name="Young S."/>
            <person name="Adiconis X."/>
            <person name="Fan L."/>
            <person name="Levin J.Z."/>
            <person name="Mitchell T.K."/>
            <person name="Okubara P.A."/>
            <person name="Farman M.L."/>
            <person name="Kohn L.M."/>
            <person name="Birren B."/>
            <person name="Ma L.-J."/>
            <person name="Dean R.A."/>
        </authorList>
    </citation>
    <scope>NUCLEOTIDE SEQUENCE</scope>
    <source>
        <strain evidence="11">R3-111a-1</strain>
    </source>
</reference>
<evidence type="ECO:0000256" key="3">
    <source>
        <dbReference type="ARBA" id="ARBA00022679"/>
    </source>
</evidence>
<dbReference type="GO" id="GO:0016020">
    <property type="term" value="C:membrane"/>
    <property type="evidence" value="ECO:0007669"/>
    <property type="project" value="UniProtKB-SubCell"/>
</dbReference>
<proteinExistence type="predicted"/>
<dbReference type="SUPFAM" id="SSF53448">
    <property type="entry name" value="Nucleotide-diphospho-sugar transferases"/>
    <property type="match status" value="1"/>
</dbReference>
<comment type="subcellular location">
    <subcellularLocation>
        <location evidence="1">Membrane</location>
    </subcellularLocation>
</comment>
<dbReference type="Gene3D" id="3.90.550.10">
    <property type="entry name" value="Spore Coat Polysaccharide Biosynthesis Protein SpsA, Chain A"/>
    <property type="match status" value="1"/>
</dbReference>
<evidence type="ECO:0000313" key="10">
    <source>
        <dbReference type="EMBL" id="EJT78298.1"/>
    </source>
</evidence>
<evidence type="ECO:0000313" key="11">
    <source>
        <dbReference type="EnsemblFungi" id="EJT78298"/>
    </source>
</evidence>
<dbReference type="Proteomes" id="UP000006039">
    <property type="component" value="Unassembled WGS sequence"/>
</dbReference>
<evidence type="ECO:0008006" key="13">
    <source>
        <dbReference type="Google" id="ProtNLM"/>
    </source>
</evidence>
<feature type="transmembrane region" description="Helical" evidence="8">
    <location>
        <begin position="399"/>
        <end position="422"/>
    </location>
</feature>
<evidence type="ECO:0000256" key="2">
    <source>
        <dbReference type="ARBA" id="ARBA00022676"/>
    </source>
</evidence>
<evidence type="ECO:0000256" key="1">
    <source>
        <dbReference type="ARBA" id="ARBA00004370"/>
    </source>
</evidence>
<dbReference type="HOGENOM" id="CLU_019940_2_1_1"/>
<dbReference type="GO" id="GO:0016757">
    <property type="term" value="F:glycosyltransferase activity"/>
    <property type="evidence" value="ECO:0007669"/>
    <property type="project" value="UniProtKB-KW"/>
</dbReference>
<keyword evidence="12" id="KW-1185">Reference proteome</keyword>
<feature type="signal peptide" evidence="9">
    <location>
        <begin position="1"/>
        <end position="23"/>
    </location>
</feature>
<evidence type="ECO:0000256" key="6">
    <source>
        <dbReference type="ARBA" id="ARBA00023136"/>
    </source>
</evidence>
<dbReference type="EMBL" id="GL385396">
    <property type="protein sequence ID" value="EJT78298.1"/>
    <property type="molecule type" value="Genomic_DNA"/>
</dbReference>
<keyword evidence="4 8" id="KW-0812">Transmembrane</keyword>
<dbReference type="EnsemblFungi" id="EJT78298">
    <property type="protein sequence ID" value="EJT78298"/>
    <property type="gene ID" value="GGTG_03399"/>
</dbReference>
<reference evidence="10" key="2">
    <citation type="submission" date="2010-07" db="EMBL/GenBank/DDBJ databases">
        <authorList>
            <consortium name="The Broad Institute Genome Sequencing Platform"/>
            <consortium name="Broad Institute Genome Sequencing Center for Infectious Disease"/>
            <person name="Ma L.-J."/>
            <person name="Dead R."/>
            <person name="Young S."/>
            <person name="Zeng Q."/>
            <person name="Koehrsen M."/>
            <person name="Alvarado L."/>
            <person name="Berlin A."/>
            <person name="Chapman S.B."/>
            <person name="Chen Z."/>
            <person name="Freedman E."/>
            <person name="Gellesch M."/>
            <person name="Goldberg J."/>
            <person name="Griggs A."/>
            <person name="Gujja S."/>
            <person name="Heilman E.R."/>
            <person name="Heiman D."/>
            <person name="Hepburn T."/>
            <person name="Howarth C."/>
            <person name="Jen D."/>
            <person name="Larson L."/>
            <person name="Mehta T."/>
            <person name="Neiman D."/>
            <person name="Pearson M."/>
            <person name="Roberts A."/>
            <person name="Saif S."/>
            <person name="Shea T."/>
            <person name="Shenoy N."/>
            <person name="Sisk P."/>
            <person name="Stolte C."/>
            <person name="Sykes S."/>
            <person name="Walk T."/>
            <person name="White J."/>
            <person name="Yandava C."/>
            <person name="Haas B."/>
            <person name="Nusbaum C."/>
            <person name="Birren B."/>
        </authorList>
    </citation>
    <scope>NUCLEOTIDE SEQUENCE</scope>
    <source>
        <strain evidence="10">R3-111a-1</strain>
    </source>
</reference>
<evidence type="ECO:0000256" key="7">
    <source>
        <dbReference type="ARBA" id="ARBA00023180"/>
    </source>
</evidence>
<dbReference type="PANTHER" id="PTHR47844:SF1">
    <property type="entry name" value="EXOSTOSIN-LIKE 2"/>
    <property type="match status" value="1"/>
</dbReference>
<keyword evidence="7" id="KW-0325">Glycoprotein</keyword>
<dbReference type="OrthoDB" id="2849215at2759"/>
<accession>J3NQ42</accession>
<keyword evidence="6 8" id="KW-0472">Membrane</keyword>
<gene>
    <name evidence="11" type="primary">20343857</name>
    <name evidence="10" type="ORF">GGTG_03399</name>
</gene>
<evidence type="ECO:0000256" key="9">
    <source>
        <dbReference type="SAM" id="SignalP"/>
    </source>
</evidence>
<evidence type="ECO:0000256" key="8">
    <source>
        <dbReference type="SAM" id="Phobius"/>
    </source>
</evidence>
<dbReference type="STRING" id="644352.J3NQ42"/>
<dbReference type="InterPro" id="IPR029044">
    <property type="entry name" value="Nucleotide-diphossugar_trans"/>
</dbReference>
<dbReference type="RefSeq" id="XP_009219443.1">
    <property type="nucleotide sequence ID" value="XM_009221179.1"/>
</dbReference>
<dbReference type="VEuPathDB" id="FungiDB:GGTG_03399"/>
<dbReference type="GeneID" id="20343857"/>
<dbReference type="PANTHER" id="PTHR47844">
    <property type="entry name" value="SYNTHASE CPS1, PUTATIVE (AFU_ORTHOLOGUE AFUA_7G02500)-RELATED"/>
    <property type="match status" value="1"/>
</dbReference>
<keyword evidence="2" id="KW-0328">Glycosyltransferase</keyword>
<reference evidence="12" key="1">
    <citation type="submission" date="2010-07" db="EMBL/GenBank/DDBJ databases">
        <title>The genome sequence of Gaeumannomyces graminis var. tritici strain R3-111a-1.</title>
        <authorList>
            <consortium name="The Broad Institute Genome Sequencing Platform"/>
            <person name="Ma L.-J."/>
            <person name="Dead R."/>
            <person name="Young S."/>
            <person name="Zeng Q."/>
            <person name="Koehrsen M."/>
            <person name="Alvarado L."/>
            <person name="Berlin A."/>
            <person name="Chapman S.B."/>
            <person name="Chen Z."/>
            <person name="Freedman E."/>
            <person name="Gellesch M."/>
            <person name="Goldberg J."/>
            <person name="Griggs A."/>
            <person name="Gujja S."/>
            <person name="Heilman E.R."/>
            <person name="Heiman D."/>
            <person name="Hepburn T."/>
            <person name="Howarth C."/>
            <person name="Jen D."/>
            <person name="Larson L."/>
            <person name="Mehta T."/>
            <person name="Neiman D."/>
            <person name="Pearson M."/>
            <person name="Roberts A."/>
            <person name="Saif S."/>
            <person name="Shea T."/>
            <person name="Shenoy N."/>
            <person name="Sisk P."/>
            <person name="Stolte C."/>
            <person name="Sykes S."/>
            <person name="Walk T."/>
            <person name="White J."/>
            <person name="Yandava C."/>
            <person name="Haas B."/>
            <person name="Nusbaum C."/>
            <person name="Birren B."/>
        </authorList>
    </citation>
    <scope>NUCLEOTIDE SEQUENCE [LARGE SCALE GENOMIC DNA]</scope>
    <source>
        <strain evidence="12">R3-111a-1</strain>
    </source>
</reference>